<evidence type="ECO:0000313" key="2">
    <source>
        <dbReference type="Proteomes" id="UP000824231"/>
    </source>
</evidence>
<sequence length="134" mass="15585">MKFINVQIFEDDCETLEDGFAVVTKTNNYKNVTFWNFTCTYKTDLDVAVNDLVVIPVHRSNGDNEVRLAIVREILNDETTDDDFNFTIKEVLFKLTPGSAVAKILKKKQNRELMKRMEKRAQQLSKLEAMRKYA</sequence>
<name>A0A9D1VIF9_9LACO</name>
<proteinExistence type="predicted"/>
<feature type="non-terminal residue" evidence="1">
    <location>
        <position position="134"/>
    </location>
</feature>
<comment type="caution">
    <text evidence="1">The sequence shown here is derived from an EMBL/GenBank/DDBJ whole genome shotgun (WGS) entry which is preliminary data.</text>
</comment>
<accession>A0A9D1VIF9</accession>
<protein>
    <submittedName>
        <fullName evidence="1">Uncharacterized protein</fullName>
    </submittedName>
</protein>
<dbReference type="EMBL" id="DXFH01000015">
    <property type="protein sequence ID" value="HIX35619.1"/>
    <property type="molecule type" value="Genomic_DNA"/>
</dbReference>
<evidence type="ECO:0000313" key="1">
    <source>
        <dbReference type="EMBL" id="HIX35619.1"/>
    </source>
</evidence>
<organism evidence="1 2">
    <name type="scientific">Candidatus Limosilactobacillus merdigallinarum</name>
    <dbReference type="NCBI Taxonomy" id="2838652"/>
    <lineage>
        <taxon>Bacteria</taxon>
        <taxon>Bacillati</taxon>
        <taxon>Bacillota</taxon>
        <taxon>Bacilli</taxon>
        <taxon>Lactobacillales</taxon>
        <taxon>Lactobacillaceae</taxon>
        <taxon>Limosilactobacillus</taxon>
    </lineage>
</organism>
<reference evidence="1" key="2">
    <citation type="submission" date="2021-04" db="EMBL/GenBank/DDBJ databases">
        <authorList>
            <person name="Gilroy R."/>
        </authorList>
    </citation>
    <scope>NUCLEOTIDE SEQUENCE</scope>
    <source>
        <strain evidence="1">ChiSxjej3B15-572</strain>
    </source>
</reference>
<dbReference type="AlphaFoldDB" id="A0A9D1VIF9"/>
<gene>
    <name evidence="1" type="ORF">H9856_04395</name>
</gene>
<reference evidence="1" key="1">
    <citation type="journal article" date="2021" name="PeerJ">
        <title>Extensive microbial diversity within the chicken gut microbiome revealed by metagenomics and culture.</title>
        <authorList>
            <person name="Gilroy R."/>
            <person name="Ravi A."/>
            <person name="Getino M."/>
            <person name="Pursley I."/>
            <person name="Horton D.L."/>
            <person name="Alikhan N.F."/>
            <person name="Baker D."/>
            <person name="Gharbi K."/>
            <person name="Hall N."/>
            <person name="Watson M."/>
            <person name="Adriaenssens E.M."/>
            <person name="Foster-Nyarko E."/>
            <person name="Jarju S."/>
            <person name="Secka A."/>
            <person name="Antonio M."/>
            <person name="Oren A."/>
            <person name="Chaudhuri R.R."/>
            <person name="La Ragione R."/>
            <person name="Hildebrand F."/>
            <person name="Pallen M.J."/>
        </authorList>
    </citation>
    <scope>NUCLEOTIDE SEQUENCE</scope>
    <source>
        <strain evidence="1">ChiSxjej3B15-572</strain>
    </source>
</reference>
<dbReference type="Proteomes" id="UP000824231">
    <property type="component" value="Unassembled WGS sequence"/>
</dbReference>